<sequence length="827" mass="88946">MKKRKKRGISFILVLISLFVSFSATPVFAATTGTDANGFTWQSDDGVTYSITGYNGSDKNIVIPSSIDGHTVTSIGSNAFREKPLTSVVIPDTVTSIGGFAFYYCSSLTSITIPNSVTSIGDSAFAYCISLTNISLPASLNKIGNSTFQDCKALKEITIPSSVTSIGTYAFLECFSLTNIIIPSSVTYIGEGAFKDCKILKSVVMPDSVTNVGNYLFYNCQALSSVRLSNNLTSTGDFMFYHCFSLTGVTLPSNLKVIGNSAFEDCTALTNITIPNGVIKIGYRAFIMCNVLQNITIPNTVKIIDFNAFAHCYAFTSIVIPDSVTSIGDYAFYYCKSLTEITIPKSVTDIGFLTFNSCNSDFKIKGVGGSYAQIYASNNSLAFQELPRTYYTIAFDSEGGSTIGNVQADSNTLITAPIEPTRAGYTFGGWYKELTCITPWDFATDKVINDTTLYAKWFKNPDIPLNIKSIITGYNSVLSSWGAVTGAAGYELYRSTSSTGTYSLVTTTTATSYNNTGLATGTTYYYKARAYCLVGSAKVYSDFTSIVNAKPILAMPSSFKSAPISYNSVLSSWGAVTGAAGYELYRSASSTGTYSLVTTTTATSYNNTGLATGTTYYYKVRAYCLVESAKVYSDFTSVVNAKPILAMPSSFKSAPISFNSVLSSWGAVTGAAGYELYRSTSSTGTYSLVTTTAATSYNNTGLATGTTYYYKVRAYCLVGGAKVYGDFTSVLSAKPVLSVAGNFAAIRVNSKSIKLSWNDVAGASGYEVYSSTSSTGAYTLVKSTPSLNFTNTGLKTGYTYYYKMRAYRIVGTAKIYSDWTVIRYSRP</sequence>
<keyword evidence="5" id="KW-1185">Reference proteome</keyword>
<dbReference type="InterPro" id="IPR003961">
    <property type="entry name" value="FN3_dom"/>
</dbReference>
<dbReference type="SUPFAM" id="SSF52058">
    <property type="entry name" value="L domain-like"/>
    <property type="match status" value="1"/>
</dbReference>
<dbReference type="NCBIfam" id="TIGR02543">
    <property type="entry name" value="List_Bact_rpt"/>
    <property type="match status" value="1"/>
</dbReference>
<evidence type="ECO:0000259" key="3">
    <source>
        <dbReference type="PROSITE" id="PS50853"/>
    </source>
</evidence>
<proteinExistence type="predicted"/>
<keyword evidence="2" id="KW-0732">Signal</keyword>
<dbReference type="AlphaFoldDB" id="A0A6V8SE77"/>
<dbReference type="InterPro" id="IPR036116">
    <property type="entry name" value="FN3_sf"/>
</dbReference>
<evidence type="ECO:0000256" key="2">
    <source>
        <dbReference type="SAM" id="SignalP"/>
    </source>
</evidence>
<organism evidence="4 5">
    <name type="scientific">Clostridium fungisolvens</name>
    <dbReference type="NCBI Taxonomy" id="1604897"/>
    <lineage>
        <taxon>Bacteria</taxon>
        <taxon>Bacillati</taxon>
        <taxon>Bacillota</taxon>
        <taxon>Clostridia</taxon>
        <taxon>Eubacteriales</taxon>
        <taxon>Clostridiaceae</taxon>
        <taxon>Clostridium</taxon>
    </lineage>
</organism>
<dbReference type="CDD" id="cd00063">
    <property type="entry name" value="FN3"/>
    <property type="match status" value="3"/>
</dbReference>
<dbReference type="Proteomes" id="UP000580568">
    <property type="component" value="Unassembled WGS sequence"/>
</dbReference>
<dbReference type="SUPFAM" id="SSF49265">
    <property type="entry name" value="Fibronectin type III"/>
    <property type="match status" value="2"/>
</dbReference>
<name>A0A6V8SE77_9CLOT</name>
<evidence type="ECO:0000313" key="5">
    <source>
        <dbReference type="Proteomes" id="UP000580568"/>
    </source>
</evidence>
<dbReference type="Gene3D" id="2.60.40.10">
    <property type="entry name" value="Immunoglobulins"/>
    <property type="match status" value="4"/>
</dbReference>
<dbReference type="InterPro" id="IPR013783">
    <property type="entry name" value="Ig-like_fold"/>
</dbReference>
<dbReference type="EMBL" id="BLZR01000001">
    <property type="protein sequence ID" value="GFP75534.1"/>
    <property type="molecule type" value="Genomic_DNA"/>
</dbReference>
<dbReference type="Gene3D" id="2.60.40.4270">
    <property type="entry name" value="Listeria-Bacteroides repeat domain"/>
    <property type="match status" value="1"/>
</dbReference>
<dbReference type="Gene3D" id="3.80.10.10">
    <property type="entry name" value="Ribonuclease Inhibitor"/>
    <property type="match status" value="2"/>
</dbReference>
<dbReference type="PROSITE" id="PS50853">
    <property type="entry name" value="FN3"/>
    <property type="match status" value="4"/>
</dbReference>
<feature type="domain" description="Fibronectin type-III" evidence="3">
    <location>
        <begin position="647"/>
        <end position="738"/>
    </location>
</feature>
<feature type="signal peptide" evidence="2">
    <location>
        <begin position="1"/>
        <end position="29"/>
    </location>
</feature>
<dbReference type="RefSeq" id="WP_183277031.1">
    <property type="nucleotide sequence ID" value="NZ_BLZR01000001.1"/>
</dbReference>
<dbReference type="PANTHER" id="PTHR45661:SF3">
    <property type="entry name" value="IG-LIKE DOMAIN-CONTAINING PROTEIN"/>
    <property type="match status" value="1"/>
</dbReference>
<evidence type="ECO:0000256" key="1">
    <source>
        <dbReference type="ARBA" id="ARBA00004196"/>
    </source>
</evidence>
<feature type="domain" description="Fibronectin type-III" evidence="3">
    <location>
        <begin position="555"/>
        <end position="644"/>
    </location>
</feature>
<feature type="domain" description="Fibronectin type-III" evidence="3">
    <location>
        <begin position="463"/>
        <end position="552"/>
    </location>
</feature>
<dbReference type="InterPro" id="IPR013378">
    <property type="entry name" value="InlB-like_B-rpt"/>
</dbReference>
<evidence type="ECO:0000313" key="4">
    <source>
        <dbReference type="EMBL" id="GFP75534.1"/>
    </source>
</evidence>
<dbReference type="InterPro" id="IPR032675">
    <property type="entry name" value="LRR_dom_sf"/>
</dbReference>
<dbReference type="GO" id="GO:0030313">
    <property type="term" value="C:cell envelope"/>
    <property type="evidence" value="ECO:0007669"/>
    <property type="project" value="UniProtKB-SubCell"/>
</dbReference>
<dbReference type="Gene3D" id="3.40.50.12480">
    <property type="match status" value="1"/>
</dbReference>
<dbReference type="PANTHER" id="PTHR45661">
    <property type="entry name" value="SURFACE ANTIGEN"/>
    <property type="match status" value="1"/>
</dbReference>
<comment type="caution">
    <text evidence="4">The sequence shown here is derived from an EMBL/GenBank/DDBJ whole genome shotgun (WGS) entry which is preliminary data.</text>
</comment>
<dbReference type="InterPro" id="IPR042229">
    <property type="entry name" value="Listeria/Bacterioides_rpt_sf"/>
</dbReference>
<protein>
    <recommendedName>
        <fullName evidence="3">Fibronectin type-III domain-containing protein</fullName>
    </recommendedName>
</protein>
<dbReference type="Pfam" id="PF09479">
    <property type="entry name" value="Flg_new"/>
    <property type="match status" value="1"/>
</dbReference>
<dbReference type="SMART" id="SM00060">
    <property type="entry name" value="FN3"/>
    <property type="match status" value="4"/>
</dbReference>
<reference evidence="4 5" key="1">
    <citation type="submission" date="2020-07" db="EMBL/GenBank/DDBJ databases">
        <title>A new beta-1,3-glucan-decomposing anaerobic bacterium isolated from anoxic soil subjected to biological soil disinfestation.</title>
        <authorList>
            <person name="Ueki A."/>
            <person name="Tonouchi A."/>
        </authorList>
    </citation>
    <scope>NUCLEOTIDE SEQUENCE [LARGE SCALE GENOMIC DNA]</scope>
    <source>
        <strain evidence="4 5">TW1</strain>
    </source>
</reference>
<feature type="chain" id="PRO_5027935469" description="Fibronectin type-III domain-containing protein" evidence="2">
    <location>
        <begin position="30"/>
        <end position="827"/>
    </location>
</feature>
<feature type="domain" description="Fibronectin type-III" evidence="3">
    <location>
        <begin position="739"/>
        <end position="827"/>
    </location>
</feature>
<dbReference type="Pfam" id="PF13306">
    <property type="entry name" value="LRR_5"/>
    <property type="match status" value="2"/>
</dbReference>
<dbReference type="InterPro" id="IPR053139">
    <property type="entry name" value="Surface_bspA-like"/>
</dbReference>
<gene>
    <name evidence="4" type="ORF">bsdtw1_01618</name>
</gene>
<accession>A0A6V8SE77</accession>
<comment type="subcellular location">
    <subcellularLocation>
        <location evidence="1">Cell envelope</location>
    </subcellularLocation>
</comment>
<dbReference type="InterPro" id="IPR026906">
    <property type="entry name" value="LRR_5"/>
</dbReference>